<name>A0A368P3B9_9FLAO</name>
<dbReference type="Gene3D" id="3.30.750.170">
    <property type="match status" value="1"/>
</dbReference>
<dbReference type="Gene3D" id="2.30.42.10">
    <property type="match status" value="1"/>
</dbReference>
<dbReference type="Gene3D" id="3.90.226.10">
    <property type="entry name" value="2-enoyl-CoA Hydratase, Chain A, domain 1"/>
    <property type="match status" value="1"/>
</dbReference>
<dbReference type="OrthoDB" id="7168509at2"/>
<comment type="caution">
    <text evidence="3">The sequence shown here is derived from an EMBL/GenBank/DDBJ whole genome shotgun (WGS) entry which is preliminary data.</text>
</comment>
<reference evidence="3 4" key="1">
    <citation type="submission" date="2018-07" db="EMBL/GenBank/DDBJ databases">
        <title>Oceanihabitans testaceum sp. nov., isolated from marine sediment.</title>
        <authorList>
            <person name="Li C.-M."/>
        </authorList>
    </citation>
    <scope>NUCLEOTIDE SEQUENCE [LARGE SCALE GENOMIC DNA]</scope>
    <source>
        <strain evidence="3 4">S9-10</strain>
    </source>
</reference>
<dbReference type="InterPro" id="IPR005151">
    <property type="entry name" value="Tail-specific_protease"/>
</dbReference>
<dbReference type="GO" id="GO:0004175">
    <property type="term" value="F:endopeptidase activity"/>
    <property type="evidence" value="ECO:0007669"/>
    <property type="project" value="TreeGrafter"/>
</dbReference>
<organism evidence="3 4">
    <name type="scientific">Oceanihabitans sediminis</name>
    <dbReference type="NCBI Taxonomy" id="1812012"/>
    <lineage>
        <taxon>Bacteria</taxon>
        <taxon>Pseudomonadati</taxon>
        <taxon>Bacteroidota</taxon>
        <taxon>Flavobacteriia</taxon>
        <taxon>Flavobacteriales</taxon>
        <taxon>Flavobacteriaceae</taxon>
        <taxon>Oceanihabitans</taxon>
    </lineage>
</organism>
<dbReference type="AlphaFoldDB" id="A0A368P3B9"/>
<evidence type="ECO:0000313" key="3">
    <source>
        <dbReference type="EMBL" id="RCU57018.1"/>
    </source>
</evidence>
<dbReference type="GO" id="GO:0007165">
    <property type="term" value="P:signal transduction"/>
    <property type="evidence" value="ECO:0007669"/>
    <property type="project" value="TreeGrafter"/>
</dbReference>
<dbReference type="CDD" id="cd07561">
    <property type="entry name" value="Peptidase_S41_CPP_like"/>
    <property type="match status" value="1"/>
</dbReference>
<dbReference type="InterPro" id="IPR029045">
    <property type="entry name" value="ClpP/crotonase-like_dom_sf"/>
</dbReference>
<dbReference type="InterPro" id="IPR041613">
    <property type="entry name" value="Pept_S41_N"/>
</dbReference>
<feature type="domain" description="Tail specific protease" evidence="1">
    <location>
        <begin position="228"/>
        <end position="366"/>
    </location>
</feature>
<dbReference type="GO" id="GO:0008236">
    <property type="term" value="F:serine-type peptidase activity"/>
    <property type="evidence" value="ECO:0007669"/>
    <property type="project" value="InterPro"/>
</dbReference>
<evidence type="ECO:0000259" key="2">
    <source>
        <dbReference type="Pfam" id="PF18294"/>
    </source>
</evidence>
<protein>
    <submittedName>
        <fullName evidence="3">Peptidase S41</fullName>
    </submittedName>
</protein>
<dbReference type="PROSITE" id="PS51257">
    <property type="entry name" value="PROKAR_LIPOPROTEIN"/>
    <property type="match status" value="1"/>
</dbReference>
<dbReference type="PANTHER" id="PTHR32060">
    <property type="entry name" value="TAIL-SPECIFIC PROTEASE"/>
    <property type="match status" value="1"/>
</dbReference>
<dbReference type="GO" id="GO:0006508">
    <property type="term" value="P:proteolysis"/>
    <property type="evidence" value="ECO:0007669"/>
    <property type="project" value="InterPro"/>
</dbReference>
<evidence type="ECO:0000259" key="1">
    <source>
        <dbReference type="Pfam" id="PF03572"/>
    </source>
</evidence>
<dbReference type="InterPro" id="IPR036034">
    <property type="entry name" value="PDZ_sf"/>
</dbReference>
<dbReference type="GO" id="GO:0030288">
    <property type="term" value="C:outer membrane-bounded periplasmic space"/>
    <property type="evidence" value="ECO:0007669"/>
    <property type="project" value="TreeGrafter"/>
</dbReference>
<feature type="domain" description="Peptidase S41 N-terminal" evidence="2">
    <location>
        <begin position="33"/>
        <end position="95"/>
    </location>
</feature>
<dbReference type="PANTHER" id="PTHR32060:SF30">
    <property type="entry name" value="CARBOXY-TERMINAL PROCESSING PROTEASE CTPA"/>
    <property type="match status" value="1"/>
</dbReference>
<accession>A0A368P3B9</accession>
<evidence type="ECO:0000313" key="4">
    <source>
        <dbReference type="Proteomes" id="UP000252249"/>
    </source>
</evidence>
<keyword evidence="4" id="KW-1185">Reference proteome</keyword>
<proteinExistence type="predicted"/>
<dbReference type="Pfam" id="PF18294">
    <property type="entry name" value="Pept_S41_N"/>
    <property type="match status" value="1"/>
</dbReference>
<dbReference type="RefSeq" id="WP_072352159.1">
    <property type="nucleotide sequence ID" value="NZ_JAWWDI010000069.1"/>
</dbReference>
<sequence length="474" mass="53080">MNNLKTFVLLLLTTTLFTSCFEDLDDNQASNISINDFVYRGMNIHYLYRDSVPDLAVDRFSNDGEFRNYLESYAAPEDLFESLIYNRQTVDRFSWITDDYIALEQAFSGVTKRTGLEFDFYYQPGSSSNVFGIIRLVLENTPAATNNLQRGQIFNMVNGTPLTASNYRDLLSDDSYTLHFATYNDNGTPNDISDDSIESTTETSTLTKVPYTENPVYKTEILQVNNQNIGYLMYNGFTADFNTHLNNAFAEFRTSNIQNLVLDLRYNPGGSVNTATLLGSMITGQFNGEIFAKLKYNSFLENNNSEYRFVSSFNGNNINSLNLQKVYILTTGTSASASEMVINSLNAYAPQIEVVHIGQKTTGKSQASITIYDSPDFGRSGAYPYHTYAMQPLVAKTVNKLDVSVPSSGLTPTISLKENPANYGVLGDVNEPLLAAALQHITENGRVAFPEPNNFQRLKRDMNHNAFEKGMYLD</sequence>
<dbReference type="Proteomes" id="UP000252249">
    <property type="component" value="Unassembled WGS sequence"/>
</dbReference>
<dbReference type="SUPFAM" id="SSF52096">
    <property type="entry name" value="ClpP/crotonase"/>
    <property type="match status" value="1"/>
</dbReference>
<gene>
    <name evidence="3" type="ORF">DU428_08710</name>
</gene>
<dbReference type="Pfam" id="PF03572">
    <property type="entry name" value="Peptidase_S41"/>
    <property type="match status" value="1"/>
</dbReference>
<dbReference type="EMBL" id="QPIG01000003">
    <property type="protein sequence ID" value="RCU57018.1"/>
    <property type="molecule type" value="Genomic_DNA"/>
</dbReference>